<gene>
    <name evidence="2" type="ORF">H8S08_10860</name>
</gene>
<accession>A0ABR7CPD5</accession>
<feature type="domain" description="THUMP-like" evidence="1">
    <location>
        <begin position="317"/>
        <end position="381"/>
    </location>
</feature>
<sequence>MTHEEVDWLLREESRQTVLKYLDERPERLALRLGGGGALLATQLKYLQRARTKLPSYYRARCILPPLAFEQASSEAVAAEKRYGGALCIDLTCGLGVDSAHFSKSFDRVIAVERDPVTARVAAVNFSLLGISNIEVVNDSAEHFIESFPGTADLVYADPARRGEGNRKVFRFEECSPDIVSLLPAIREKTRRVVVKASPLFDIDEAFRLFGDRITVDIVSRQGECKEVLIDVPSAPDAPAGSVRAVAAGCGSLVFGRGDGEPAQTSDFEPPYGYLLVPDVSLCKARLVRRYAARIGCYAVSQSGYCLSRQAPDRFFGRVYPIREMAFYQPKKLKQALKAAGISRCNLLKKEFPFDAERIARALGIRQGGDDSFAFTRIEGKLYALMLGEEIPSKR</sequence>
<dbReference type="PANTHER" id="PTHR14741:SF32">
    <property type="entry name" value="TRIMETHYLGUANOSINE SYNTHASE"/>
    <property type="match status" value="1"/>
</dbReference>
<proteinExistence type="predicted"/>
<evidence type="ECO:0000313" key="3">
    <source>
        <dbReference type="Proteomes" id="UP000636891"/>
    </source>
</evidence>
<name>A0ABR7CPD5_9BACT</name>
<evidence type="ECO:0000313" key="2">
    <source>
        <dbReference type="EMBL" id="MBC5617513.1"/>
    </source>
</evidence>
<keyword evidence="2" id="KW-0489">Methyltransferase</keyword>
<dbReference type="SUPFAM" id="SSF53335">
    <property type="entry name" value="S-adenosyl-L-methionine-dependent methyltransferases"/>
    <property type="match status" value="1"/>
</dbReference>
<keyword evidence="3" id="KW-1185">Reference proteome</keyword>
<dbReference type="GO" id="GO:0008168">
    <property type="term" value="F:methyltransferase activity"/>
    <property type="evidence" value="ECO:0007669"/>
    <property type="project" value="UniProtKB-KW"/>
</dbReference>
<comment type="caution">
    <text evidence="2">The sequence shown here is derived from an EMBL/GenBank/DDBJ whole genome shotgun (WGS) entry which is preliminary data.</text>
</comment>
<dbReference type="InterPro" id="IPR029063">
    <property type="entry name" value="SAM-dependent_MTases_sf"/>
</dbReference>
<dbReference type="Pfam" id="PF18096">
    <property type="entry name" value="Thump_like"/>
    <property type="match status" value="1"/>
</dbReference>
<protein>
    <submittedName>
        <fullName evidence="2">SAM-dependent methyltransferase</fullName>
    </submittedName>
</protein>
<dbReference type="RefSeq" id="WP_118656582.1">
    <property type="nucleotide sequence ID" value="NZ_JACOOK010000006.1"/>
</dbReference>
<dbReference type="EMBL" id="JACOOK010000006">
    <property type="protein sequence ID" value="MBC5617513.1"/>
    <property type="molecule type" value="Genomic_DNA"/>
</dbReference>
<dbReference type="GO" id="GO:0032259">
    <property type="term" value="P:methylation"/>
    <property type="evidence" value="ECO:0007669"/>
    <property type="project" value="UniProtKB-KW"/>
</dbReference>
<dbReference type="CDD" id="cd02440">
    <property type="entry name" value="AdoMet_MTases"/>
    <property type="match status" value="1"/>
</dbReference>
<keyword evidence="2" id="KW-0808">Transferase</keyword>
<reference evidence="2 3" key="1">
    <citation type="submission" date="2020-08" db="EMBL/GenBank/DDBJ databases">
        <title>Genome public.</title>
        <authorList>
            <person name="Liu C."/>
            <person name="Sun Q."/>
        </authorList>
    </citation>
    <scope>NUCLEOTIDE SEQUENCE [LARGE SCALE GENOMIC DNA]</scope>
    <source>
        <strain evidence="2 3">New-7</strain>
    </source>
</reference>
<dbReference type="Proteomes" id="UP000636891">
    <property type="component" value="Unassembled WGS sequence"/>
</dbReference>
<evidence type="ECO:0000259" key="1">
    <source>
        <dbReference type="Pfam" id="PF18096"/>
    </source>
</evidence>
<dbReference type="Gene3D" id="3.40.50.150">
    <property type="entry name" value="Vaccinia Virus protein VP39"/>
    <property type="match status" value="1"/>
</dbReference>
<organism evidence="2 3">
    <name type="scientific">Alistipes hominis</name>
    <dbReference type="NCBI Taxonomy" id="2763015"/>
    <lineage>
        <taxon>Bacteria</taxon>
        <taxon>Pseudomonadati</taxon>
        <taxon>Bacteroidota</taxon>
        <taxon>Bacteroidia</taxon>
        <taxon>Bacteroidales</taxon>
        <taxon>Rikenellaceae</taxon>
        <taxon>Alistipes</taxon>
    </lineage>
</organism>
<dbReference type="PANTHER" id="PTHR14741">
    <property type="entry name" value="S-ADENOSYLMETHIONINE-DEPENDENT METHYLTRANSFERASE RELATED"/>
    <property type="match status" value="1"/>
</dbReference>
<dbReference type="InterPro" id="IPR041497">
    <property type="entry name" value="Thump-like"/>
</dbReference>